<dbReference type="PROSITE" id="PS01117">
    <property type="entry name" value="HTH_MARR_1"/>
    <property type="match status" value="1"/>
</dbReference>
<protein>
    <recommendedName>
        <fullName evidence="4">HTH marR-type domain-containing protein</fullName>
    </recommendedName>
</protein>
<dbReference type="GO" id="GO:0003677">
    <property type="term" value="F:DNA binding"/>
    <property type="evidence" value="ECO:0007669"/>
    <property type="project" value="UniProtKB-KW"/>
</dbReference>
<dbReference type="GO" id="GO:0003700">
    <property type="term" value="F:DNA-binding transcription factor activity"/>
    <property type="evidence" value="ECO:0007669"/>
    <property type="project" value="InterPro"/>
</dbReference>
<accession>A0A0R1VKN1</accession>
<dbReference type="PROSITE" id="PS50995">
    <property type="entry name" value="HTH_MARR_2"/>
    <property type="match status" value="1"/>
</dbReference>
<dbReference type="PANTHER" id="PTHR42756">
    <property type="entry name" value="TRANSCRIPTIONAL REGULATOR, MARR"/>
    <property type="match status" value="1"/>
</dbReference>
<sequence>MDDEIVELVIRFVHDLRMLSQRHPKYVMYGQGKIIRLLDQHPGVSQRELAELAALKPASLTETIERMERDGLVERQRDQQDRRIIRVKLTTLGQKRSQQLAKEHQRFQQALLNSLSVEEKQTLIQICQKLNTNLQALIERGIQK</sequence>
<keyword evidence="2" id="KW-0238">DNA-binding</keyword>
<keyword evidence="1" id="KW-0805">Transcription regulation</keyword>
<dbReference type="InterPro" id="IPR036390">
    <property type="entry name" value="WH_DNA-bd_sf"/>
</dbReference>
<keyword evidence="6" id="KW-1185">Reference proteome</keyword>
<dbReference type="PATRIC" id="fig|1423749.3.peg.738"/>
<evidence type="ECO:0000256" key="3">
    <source>
        <dbReference type="ARBA" id="ARBA00023163"/>
    </source>
</evidence>
<evidence type="ECO:0000313" key="6">
    <source>
        <dbReference type="Proteomes" id="UP000051739"/>
    </source>
</evidence>
<keyword evidence="3" id="KW-0804">Transcription</keyword>
<dbReference type="InterPro" id="IPR000835">
    <property type="entry name" value="HTH_MarR-typ"/>
</dbReference>
<name>A0A0R1VKN1_9LACO</name>
<reference evidence="5 6" key="1">
    <citation type="journal article" date="2015" name="Genome Announc.">
        <title>Expanding the biotechnology potential of lactobacilli through comparative genomics of 213 strains and associated genera.</title>
        <authorList>
            <person name="Sun Z."/>
            <person name="Harris H.M."/>
            <person name="McCann A."/>
            <person name="Guo C."/>
            <person name="Argimon S."/>
            <person name="Zhang W."/>
            <person name="Yang X."/>
            <person name="Jeffery I.B."/>
            <person name="Cooney J.C."/>
            <person name="Kagawa T.F."/>
            <person name="Liu W."/>
            <person name="Song Y."/>
            <person name="Salvetti E."/>
            <person name="Wrobel A."/>
            <person name="Rasinkangas P."/>
            <person name="Parkhill J."/>
            <person name="Rea M.C."/>
            <person name="O'Sullivan O."/>
            <person name="Ritari J."/>
            <person name="Douillard F.P."/>
            <person name="Paul Ross R."/>
            <person name="Yang R."/>
            <person name="Briner A.E."/>
            <person name="Felis G.E."/>
            <person name="de Vos W.M."/>
            <person name="Barrangou R."/>
            <person name="Klaenhammer T.R."/>
            <person name="Caufield P.W."/>
            <person name="Cui Y."/>
            <person name="Zhang H."/>
            <person name="O'Toole P.W."/>
        </authorList>
    </citation>
    <scope>NUCLEOTIDE SEQUENCE [LARGE SCALE GENOMIC DNA]</scope>
    <source>
        <strain evidence="5 6">DSM 16045</strain>
    </source>
</reference>
<dbReference type="Gene3D" id="1.10.10.10">
    <property type="entry name" value="Winged helix-like DNA-binding domain superfamily/Winged helix DNA-binding domain"/>
    <property type="match status" value="1"/>
</dbReference>
<dbReference type="Proteomes" id="UP000051739">
    <property type="component" value="Unassembled WGS sequence"/>
</dbReference>
<dbReference type="AlphaFoldDB" id="A0A0R1VKN1"/>
<gene>
    <name evidence="5" type="ORF">FC60_GL000734</name>
</gene>
<dbReference type="PRINTS" id="PR00598">
    <property type="entry name" value="HTHMARR"/>
</dbReference>
<dbReference type="SMART" id="SM00347">
    <property type="entry name" value="HTH_MARR"/>
    <property type="match status" value="1"/>
</dbReference>
<dbReference type="EMBL" id="AZFN01000002">
    <property type="protein sequence ID" value="KRM03414.1"/>
    <property type="molecule type" value="Genomic_DNA"/>
</dbReference>
<dbReference type="InterPro" id="IPR023187">
    <property type="entry name" value="Tscrpt_reg_MarR-type_CS"/>
</dbReference>
<evidence type="ECO:0000256" key="1">
    <source>
        <dbReference type="ARBA" id="ARBA00023015"/>
    </source>
</evidence>
<evidence type="ECO:0000313" key="5">
    <source>
        <dbReference type="EMBL" id="KRM03414.1"/>
    </source>
</evidence>
<feature type="domain" description="HTH marR-type" evidence="4">
    <location>
        <begin position="2"/>
        <end position="132"/>
    </location>
</feature>
<evidence type="ECO:0000256" key="2">
    <source>
        <dbReference type="ARBA" id="ARBA00023125"/>
    </source>
</evidence>
<dbReference type="Pfam" id="PF01047">
    <property type="entry name" value="MarR"/>
    <property type="match status" value="1"/>
</dbReference>
<proteinExistence type="predicted"/>
<comment type="caution">
    <text evidence="5">The sequence shown here is derived from an EMBL/GenBank/DDBJ whole genome shotgun (WGS) entry which is preliminary data.</text>
</comment>
<organism evidence="5 6">
    <name type="scientific">Limosilactobacillus gastricus DSM 16045</name>
    <dbReference type="NCBI Taxonomy" id="1423749"/>
    <lineage>
        <taxon>Bacteria</taxon>
        <taxon>Bacillati</taxon>
        <taxon>Bacillota</taxon>
        <taxon>Bacilli</taxon>
        <taxon>Lactobacillales</taxon>
        <taxon>Lactobacillaceae</taxon>
        <taxon>Limosilactobacillus</taxon>
    </lineage>
</organism>
<dbReference type="InterPro" id="IPR036388">
    <property type="entry name" value="WH-like_DNA-bd_sf"/>
</dbReference>
<dbReference type="RefSeq" id="WP_056936619.1">
    <property type="nucleotide sequence ID" value="NZ_AZFN01000002.1"/>
</dbReference>
<evidence type="ECO:0000259" key="4">
    <source>
        <dbReference type="PROSITE" id="PS50995"/>
    </source>
</evidence>
<dbReference type="PANTHER" id="PTHR42756:SF1">
    <property type="entry name" value="TRANSCRIPTIONAL REPRESSOR OF EMRAB OPERON"/>
    <property type="match status" value="1"/>
</dbReference>
<dbReference type="SUPFAM" id="SSF46785">
    <property type="entry name" value="Winged helix' DNA-binding domain"/>
    <property type="match status" value="1"/>
</dbReference>